<dbReference type="AlphaFoldDB" id="A0A1C6V7T5"/>
<name>A0A1C6V7T5_9ACTN</name>
<organism evidence="2 3">
    <name type="scientific">Micromonospora eburnea</name>
    <dbReference type="NCBI Taxonomy" id="227316"/>
    <lineage>
        <taxon>Bacteria</taxon>
        <taxon>Bacillati</taxon>
        <taxon>Actinomycetota</taxon>
        <taxon>Actinomycetes</taxon>
        <taxon>Micromonosporales</taxon>
        <taxon>Micromonosporaceae</taxon>
        <taxon>Micromonospora</taxon>
    </lineage>
</organism>
<evidence type="ECO:0000313" key="2">
    <source>
        <dbReference type="EMBL" id="SCL62378.1"/>
    </source>
</evidence>
<accession>A0A1C6V7T5</accession>
<dbReference type="EMBL" id="FMHY01000002">
    <property type="protein sequence ID" value="SCL62378.1"/>
    <property type="molecule type" value="Genomic_DNA"/>
</dbReference>
<dbReference type="RefSeq" id="WP_341845347.1">
    <property type="nucleotide sequence ID" value="NZ_FMHY01000002.1"/>
</dbReference>
<evidence type="ECO:0000256" key="1">
    <source>
        <dbReference type="SAM" id="MobiDB-lite"/>
    </source>
</evidence>
<evidence type="ECO:0008006" key="4">
    <source>
        <dbReference type="Google" id="ProtNLM"/>
    </source>
</evidence>
<keyword evidence="3" id="KW-1185">Reference proteome</keyword>
<reference evidence="3" key="1">
    <citation type="submission" date="2016-06" db="EMBL/GenBank/DDBJ databases">
        <authorList>
            <person name="Varghese N."/>
            <person name="Submissions Spin"/>
        </authorList>
    </citation>
    <scope>NUCLEOTIDE SEQUENCE [LARGE SCALE GENOMIC DNA]</scope>
    <source>
        <strain evidence="3">DSM 44814</strain>
    </source>
</reference>
<sequence length="297" mass="31884">MRSLVDQPVDAMEKVLGELPMPWILTADDVRLAIRAVRVHAPEEWPTGPLCRSDRTPYPCLLHRWGRRVLRSCGLPDDSSGSWRGVGRGEPDWPVNLVDELAGRGELLVGVPDGGAEGVAATERAAGAARAPAPADLATRAALVLVRPALDHLPGPARAGPHRAARATAQQPVVGRGDPGEPAGGAGRLAHPGADLAGQRRPVVSGAHLPIRPLWLCRACAAPWPCATARLTLLREYADDRVALLVYLGGMLHDAIGQLNRLHPQDGPSPERLFARFLGWAIPRRQHLTSRALENEH</sequence>
<evidence type="ECO:0000313" key="3">
    <source>
        <dbReference type="Proteomes" id="UP000199696"/>
    </source>
</evidence>
<proteinExistence type="predicted"/>
<gene>
    <name evidence="2" type="ORF">GA0070604_4730</name>
</gene>
<dbReference type="STRING" id="227316.GA0070604_4730"/>
<feature type="region of interest" description="Disordered" evidence="1">
    <location>
        <begin position="168"/>
        <end position="189"/>
    </location>
</feature>
<protein>
    <recommendedName>
        <fullName evidence="4">Flavin reductase</fullName>
    </recommendedName>
</protein>
<dbReference type="Proteomes" id="UP000199696">
    <property type="component" value="Unassembled WGS sequence"/>
</dbReference>